<evidence type="ECO:0000313" key="5">
    <source>
        <dbReference type="EMBL" id="MFC7446707.1"/>
    </source>
</evidence>
<dbReference type="Proteomes" id="UP001596484">
    <property type="component" value="Unassembled WGS sequence"/>
</dbReference>
<gene>
    <name evidence="5" type="ORF">ACFQS9_02275</name>
</gene>
<evidence type="ECO:0000256" key="1">
    <source>
        <dbReference type="ARBA" id="ARBA00023125"/>
    </source>
</evidence>
<feature type="DNA-binding region" description="H-T-H motif" evidence="2">
    <location>
        <begin position="47"/>
        <end position="66"/>
    </location>
</feature>
<dbReference type="PROSITE" id="PS50977">
    <property type="entry name" value="HTH_TETR_2"/>
    <property type="match status" value="1"/>
</dbReference>
<reference evidence="6" key="1">
    <citation type="journal article" date="2019" name="Int. J. Syst. Evol. Microbiol.">
        <title>The Global Catalogue of Microorganisms (GCM) 10K type strain sequencing project: providing services to taxonomists for standard genome sequencing and annotation.</title>
        <authorList>
            <consortium name="The Broad Institute Genomics Platform"/>
            <consortium name="The Broad Institute Genome Sequencing Center for Infectious Disease"/>
            <person name="Wu L."/>
            <person name="Ma J."/>
        </authorList>
    </citation>
    <scope>NUCLEOTIDE SEQUENCE [LARGE SCALE GENOMIC DNA]</scope>
    <source>
        <strain evidence="6">ICMP 19430</strain>
    </source>
</reference>
<proteinExistence type="predicted"/>
<keyword evidence="1 2" id="KW-0238">DNA-binding</keyword>
<sequence length="231" mass="25288">MPERVDALTRPGPDGRATRWDDHKADRRDRILEAAIDAINEGGSDVGVKQIAERAGVPRSVVYRIFKDRGDLDEQLRARIIERLMVHVTPALTPAGTIEAAIGSAVDNYLRWIVEAPRLHQFLGTGSPSHRTIGSRVVTGTKTAIAVQLTELLESVLRSLRKDTDLAETLAFGLIGLVDVSVNRWLSNPQSGLSVEQLADFLSVSIWQVLDGNLRRIGVTLDPSTPLSDLT</sequence>
<comment type="caution">
    <text evidence="5">The sequence shown here is derived from an EMBL/GenBank/DDBJ whole genome shotgun (WGS) entry which is preliminary data.</text>
</comment>
<organism evidence="5 6">
    <name type="scientific">Rhodococcus daqingensis</name>
    <dbReference type="NCBI Taxonomy" id="2479363"/>
    <lineage>
        <taxon>Bacteria</taxon>
        <taxon>Bacillati</taxon>
        <taxon>Actinomycetota</taxon>
        <taxon>Actinomycetes</taxon>
        <taxon>Mycobacteriales</taxon>
        <taxon>Nocardiaceae</taxon>
        <taxon>Rhodococcus</taxon>
    </lineage>
</organism>
<dbReference type="PANTHER" id="PTHR30055:SF160">
    <property type="entry name" value="TRANSCRIPTIONAL REGULATORY PROTEIN (PROBABLY ASNC-FAMILY)-RELATED"/>
    <property type="match status" value="1"/>
</dbReference>
<dbReference type="InterPro" id="IPR050109">
    <property type="entry name" value="HTH-type_TetR-like_transc_reg"/>
</dbReference>
<dbReference type="SUPFAM" id="SSF48498">
    <property type="entry name" value="Tetracyclin repressor-like, C-terminal domain"/>
    <property type="match status" value="1"/>
</dbReference>
<evidence type="ECO:0000256" key="3">
    <source>
        <dbReference type="SAM" id="MobiDB-lite"/>
    </source>
</evidence>
<dbReference type="InterPro" id="IPR001647">
    <property type="entry name" value="HTH_TetR"/>
</dbReference>
<evidence type="ECO:0000259" key="4">
    <source>
        <dbReference type="PROSITE" id="PS50977"/>
    </source>
</evidence>
<dbReference type="InterPro" id="IPR036271">
    <property type="entry name" value="Tet_transcr_reg_TetR-rel_C_sf"/>
</dbReference>
<dbReference type="RefSeq" id="WP_378401134.1">
    <property type="nucleotide sequence ID" value="NZ_JBHTCS010000002.1"/>
</dbReference>
<dbReference type="Pfam" id="PF00440">
    <property type="entry name" value="TetR_N"/>
    <property type="match status" value="1"/>
</dbReference>
<keyword evidence="6" id="KW-1185">Reference proteome</keyword>
<evidence type="ECO:0000313" key="6">
    <source>
        <dbReference type="Proteomes" id="UP001596484"/>
    </source>
</evidence>
<dbReference type="Gene3D" id="1.10.357.10">
    <property type="entry name" value="Tetracycline Repressor, domain 2"/>
    <property type="match status" value="1"/>
</dbReference>
<name>A0ABW2RSG3_9NOCA</name>
<feature type="domain" description="HTH tetR-type" evidence="4">
    <location>
        <begin position="25"/>
        <end position="84"/>
    </location>
</feature>
<dbReference type="EMBL" id="JBHTCS010000002">
    <property type="protein sequence ID" value="MFC7446707.1"/>
    <property type="molecule type" value="Genomic_DNA"/>
</dbReference>
<dbReference type="SUPFAM" id="SSF46689">
    <property type="entry name" value="Homeodomain-like"/>
    <property type="match status" value="1"/>
</dbReference>
<accession>A0ABW2RSG3</accession>
<dbReference type="PANTHER" id="PTHR30055">
    <property type="entry name" value="HTH-TYPE TRANSCRIPTIONAL REGULATOR RUTR"/>
    <property type="match status" value="1"/>
</dbReference>
<protein>
    <submittedName>
        <fullName evidence="5">TetR/AcrR family transcriptional regulator</fullName>
    </submittedName>
</protein>
<dbReference type="InterPro" id="IPR009057">
    <property type="entry name" value="Homeodomain-like_sf"/>
</dbReference>
<evidence type="ECO:0000256" key="2">
    <source>
        <dbReference type="PROSITE-ProRule" id="PRU00335"/>
    </source>
</evidence>
<feature type="region of interest" description="Disordered" evidence="3">
    <location>
        <begin position="1"/>
        <end position="23"/>
    </location>
</feature>